<name>A0AA40F1N7_9PEZI</name>
<evidence type="ECO:0000313" key="7">
    <source>
        <dbReference type="Proteomes" id="UP001172155"/>
    </source>
</evidence>
<gene>
    <name evidence="6" type="ORF">B0T18DRAFT_437073</name>
</gene>
<keyword evidence="4" id="KW-0732">Signal</keyword>
<keyword evidence="7" id="KW-1185">Reference proteome</keyword>
<dbReference type="GO" id="GO:0008270">
    <property type="term" value="F:zinc ion binding"/>
    <property type="evidence" value="ECO:0007669"/>
    <property type="project" value="UniProtKB-KW"/>
</dbReference>
<organism evidence="6 7">
    <name type="scientific">Schizothecium vesticola</name>
    <dbReference type="NCBI Taxonomy" id="314040"/>
    <lineage>
        <taxon>Eukaryota</taxon>
        <taxon>Fungi</taxon>
        <taxon>Dikarya</taxon>
        <taxon>Ascomycota</taxon>
        <taxon>Pezizomycotina</taxon>
        <taxon>Sordariomycetes</taxon>
        <taxon>Sordariomycetidae</taxon>
        <taxon>Sordariales</taxon>
        <taxon>Schizotheciaceae</taxon>
        <taxon>Schizothecium</taxon>
    </lineage>
</organism>
<evidence type="ECO:0000256" key="3">
    <source>
        <dbReference type="ARBA" id="ARBA00022833"/>
    </source>
</evidence>
<reference evidence="6" key="1">
    <citation type="submission" date="2023-06" db="EMBL/GenBank/DDBJ databases">
        <title>Genome-scale phylogeny and comparative genomics of the fungal order Sordariales.</title>
        <authorList>
            <consortium name="Lawrence Berkeley National Laboratory"/>
            <person name="Hensen N."/>
            <person name="Bonometti L."/>
            <person name="Westerberg I."/>
            <person name="Brannstrom I.O."/>
            <person name="Guillou S."/>
            <person name="Cros-Aarteil S."/>
            <person name="Calhoun S."/>
            <person name="Haridas S."/>
            <person name="Kuo A."/>
            <person name="Mondo S."/>
            <person name="Pangilinan J."/>
            <person name="Riley R."/>
            <person name="LaButti K."/>
            <person name="Andreopoulos B."/>
            <person name="Lipzen A."/>
            <person name="Chen C."/>
            <person name="Yanf M."/>
            <person name="Daum C."/>
            <person name="Ng V."/>
            <person name="Clum A."/>
            <person name="Steindorff A."/>
            <person name="Ohm R."/>
            <person name="Martin F."/>
            <person name="Silar P."/>
            <person name="Natvig D."/>
            <person name="Lalanne C."/>
            <person name="Gautier V."/>
            <person name="Ament-velasquez S.L."/>
            <person name="Kruys A."/>
            <person name="Hutchinson M.I."/>
            <person name="Powell A.J."/>
            <person name="Barry K."/>
            <person name="Miller A.N."/>
            <person name="Grigoriev I.V."/>
            <person name="Debuchy R."/>
            <person name="Gladieux P."/>
            <person name="Thoren M.H."/>
            <person name="Johannesson H."/>
        </authorList>
    </citation>
    <scope>NUCLEOTIDE SEQUENCE</scope>
    <source>
        <strain evidence="6">SMH3187-1</strain>
    </source>
</reference>
<evidence type="ECO:0000256" key="4">
    <source>
        <dbReference type="SAM" id="SignalP"/>
    </source>
</evidence>
<keyword evidence="1" id="KW-0479">Metal-binding</keyword>
<dbReference type="AlphaFoldDB" id="A0AA40F1N7"/>
<keyword evidence="3" id="KW-0862">Zinc</keyword>
<dbReference type="Proteomes" id="UP001172155">
    <property type="component" value="Unassembled WGS sequence"/>
</dbReference>
<evidence type="ECO:0000256" key="1">
    <source>
        <dbReference type="ARBA" id="ARBA00022723"/>
    </source>
</evidence>
<evidence type="ECO:0000259" key="5">
    <source>
        <dbReference type="SMART" id="SM01328"/>
    </source>
</evidence>
<keyword evidence="2" id="KW-0863">Zinc-finger</keyword>
<dbReference type="EMBL" id="JAUKUD010000003">
    <property type="protein sequence ID" value="KAK0749585.1"/>
    <property type="molecule type" value="Genomic_DNA"/>
</dbReference>
<feature type="signal peptide" evidence="4">
    <location>
        <begin position="1"/>
        <end position="20"/>
    </location>
</feature>
<feature type="chain" id="PRO_5041277938" evidence="4">
    <location>
        <begin position="21"/>
        <end position="185"/>
    </location>
</feature>
<comment type="caution">
    <text evidence="6">The sequence shown here is derived from an EMBL/GenBank/DDBJ whole genome shotgun (WGS) entry which is preliminary data.</text>
</comment>
<accession>A0AA40F1N7</accession>
<dbReference type="SMART" id="SM01328">
    <property type="entry name" value="zf-3CxxC"/>
    <property type="match status" value="1"/>
</dbReference>
<dbReference type="InterPro" id="IPR027377">
    <property type="entry name" value="ZAR1/RTP1-5-like_Znf-3CxxC"/>
</dbReference>
<protein>
    <submittedName>
        <fullName evidence="6">Zinc-binding domain-containing protein</fullName>
    </submittedName>
</protein>
<proteinExistence type="predicted"/>
<evidence type="ECO:0000313" key="6">
    <source>
        <dbReference type="EMBL" id="KAK0749585.1"/>
    </source>
</evidence>
<sequence>MARWMRILRQPACFLAVCRLLRLFQKNYKHTGQAQQDVTATYPSLHEDVVNALDNVPKPAPLFNHDGRKSEIIKSCNTNIMGRFACQNPKCSSPGWGSKKIAIQIRGFRNNTYDAVVFKQRCRTCQYLGTMHIDDNSYIERVAYRLKKWAGVPVETPEYNAVVGKPPHESSLCEGCKAKCCPMLR</sequence>
<feature type="domain" description="3CxxC-type" evidence="5">
    <location>
        <begin position="79"/>
        <end position="179"/>
    </location>
</feature>
<evidence type="ECO:0000256" key="2">
    <source>
        <dbReference type="ARBA" id="ARBA00022771"/>
    </source>
</evidence>
<dbReference type="Pfam" id="PF13695">
    <property type="entry name" value="Zn_ribbon_3CxxC"/>
    <property type="match status" value="1"/>
</dbReference>